<gene>
    <name evidence="5" type="ORF">SAMN05660964_02770</name>
</gene>
<keyword evidence="5" id="KW-0449">Lipoprotein</keyword>
<dbReference type="RefSeq" id="WP_175517944.1">
    <property type="nucleotide sequence ID" value="NZ_FNQP01000017.1"/>
</dbReference>
<dbReference type="InterPro" id="IPR034984">
    <property type="entry name" value="Imelysin-like_IPPA"/>
</dbReference>
<evidence type="ECO:0000256" key="2">
    <source>
        <dbReference type="ARBA" id="ARBA00022729"/>
    </source>
</evidence>
<dbReference type="STRING" id="525918.SAMN05660964_02770"/>
<evidence type="ECO:0000259" key="4">
    <source>
        <dbReference type="Pfam" id="PF09375"/>
    </source>
</evidence>
<feature type="chain" id="PRO_5011621981" evidence="3">
    <location>
        <begin position="19"/>
        <end position="391"/>
    </location>
</feature>
<feature type="signal peptide" evidence="3">
    <location>
        <begin position="1"/>
        <end position="18"/>
    </location>
</feature>
<evidence type="ECO:0000256" key="3">
    <source>
        <dbReference type="SAM" id="SignalP"/>
    </source>
</evidence>
<feature type="domain" description="Imelysin-like" evidence="4">
    <location>
        <begin position="57"/>
        <end position="304"/>
    </location>
</feature>
<keyword evidence="6" id="KW-1185">Reference proteome</keyword>
<accession>A0A1H4EY86</accession>
<dbReference type="Pfam" id="PF09375">
    <property type="entry name" value="Peptidase_M75"/>
    <property type="match status" value="1"/>
</dbReference>
<evidence type="ECO:0000313" key="5">
    <source>
        <dbReference type="EMBL" id="SEA89976.1"/>
    </source>
</evidence>
<dbReference type="Gene3D" id="1.20.1420.20">
    <property type="entry name" value="M75 peptidase, HXXE motif"/>
    <property type="match status" value="1"/>
</dbReference>
<comment type="subcellular location">
    <subcellularLocation>
        <location evidence="1">Cell envelope</location>
    </subcellularLocation>
</comment>
<protein>
    <submittedName>
        <fullName evidence="5">Predicted lipoprotein</fullName>
    </submittedName>
</protein>
<organism evidence="5 6">
    <name type="scientific">Thiothrix caldifontis</name>
    <dbReference type="NCBI Taxonomy" id="525918"/>
    <lineage>
        <taxon>Bacteria</taxon>
        <taxon>Pseudomonadati</taxon>
        <taxon>Pseudomonadota</taxon>
        <taxon>Gammaproteobacteria</taxon>
        <taxon>Thiotrichales</taxon>
        <taxon>Thiotrichaceae</taxon>
        <taxon>Thiothrix</taxon>
    </lineage>
</organism>
<evidence type="ECO:0000313" key="6">
    <source>
        <dbReference type="Proteomes" id="UP000199397"/>
    </source>
</evidence>
<dbReference type="Proteomes" id="UP000199397">
    <property type="component" value="Unassembled WGS sequence"/>
</dbReference>
<reference evidence="5 6" key="1">
    <citation type="submission" date="2016-10" db="EMBL/GenBank/DDBJ databases">
        <authorList>
            <person name="de Groot N.N."/>
        </authorList>
    </citation>
    <scope>NUCLEOTIDE SEQUENCE [LARGE SCALE GENOMIC DNA]</scope>
    <source>
        <strain evidence="5 6">DSM 21228</strain>
    </source>
</reference>
<sequence length="391" mass="42971">MFKQIGCCLLLLPSLLLANEAPPVETEVKEVATTVAPATPIPNADKLLAQVVDGAIIPLYRELDVTANTLTQRSKTFCSEPTAEHFKVLREGWGETLLAWHRTDALMFGPAIEDQIDFKVNFNPPKKAVINGLLNATSPLTVEAVEKAGVGGQGLGTFEFLLFDRDKSDADQLAAFQGDTGKRRCAYVQAASELLQTTLHTIAEAWINDKNGYATAFRTADKGNATFASSRQAVDLLVGKLFQSAEKFSKNRIGNPLGKGIDLNTEGKQEVLNTSNAYQLEAWRSGYSVQVVRANVAGMQRIVKDGGILQWLRDHNRREIEKFVADAMEMRLDNYLKLPVPASDPFELIRTGNSKALDGYYYLGNDIQMGIKRQLAKVMGVQLGFNDNDGD</sequence>
<keyword evidence="2 3" id="KW-0732">Signal</keyword>
<dbReference type="CDD" id="cd14659">
    <property type="entry name" value="Imelysin-like_IPPA"/>
    <property type="match status" value="1"/>
</dbReference>
<dbReference type="AlphaFoldDB" id="A0A1H4EY86"/>
<dbReference type="EMBL" id="FNQP01000017">
    <property type="protein sequence ID" value="SEA89976.1"/>
    <property type="molecule type" value="Genomic_DNA"/>
</dbReference>
<dbReference type="GO" id="GO:0030313">
    <property type="term" value="C:cell envelope"/>
    <property type="evidence" value="ECO:0007669"/>
    <property type="project" value="UniProtKB-SubCell"/>
</dbReference>
<dbReference type="InterPro" id="IPR018976">
    <property type="entry name" value="Imelysin-like"/>
</dbReference>
<dbReference type="InterPro" id="IPR038352">
    <property type="entry name" value="Imelysin_sf"/>
</dbReference>
<evidence type="ECO:0000256" key="1">
    <source>
        <dbReference type="ARBA" id="ARBA00004196"/>
    </source>
</evidence>
<proteinExistence type="predicted"/>
<name>A0A1H4EY86_9GAMM</name>